<dbReference type="SUPFAM" id="SSF55729">
    <property type="entry name" value="Acyl-CoA N-acyltransferases (Nat)"/>
    <property type="match status" value="1"/>
</dbReference>
<dbReference type="InterPro" id="IPR000182">
    <property type="entry name" value="GNAT_dom"/>
</dbReference>
<evidence type="ECO:0000256" key="8">
    <source>
        <dbReference type="ARBA" id="ARBA00051711"/>
    </source>
</evidence>
<accession>A0A0N4VIZ5</accession>
<evidence type="ECO:0000256" key="3">
    <source>
        <dbReference type="ARBA" id="ARBA00038182"/>
    </source>
</evidence>
<evidence type="ECO:0000256" key="7">
    <source>
        <dbReference type="ARBA" id="ARBA00051284"/>
    </source>
</evidence>
<keyword evidence="15" id="KW-1185">Reference proteome</keyword>
<dbReference type="WBParaSite" id="EVEC_0001081601-mRNA-1">
    <property type="protein sequence ID" value="EVEC_0001081601-mRNA-1"/>
    <property type="gene ID" value="EVEC_0001081601"/>
</dbReference>
<proteinExistence type="inferred from homology"/>
<dbReference type="Pfam" id="PF00583">
    <property type="entry name" value="Acetyltransf_1"/>
    <property type="match status" value="1"/>
</dbReference>
<comment type="pathway">
    <text evidence="2">Aromatic compound metabolism; melatonin biosynthesis; melatonin from serotonin: step 1/2.</text>
</comment>
<dbReference type="FunFam" id="3.40.630.30:FF:000046">
    <property type="entry name" value="Dopamine N-acetyltransferase"/>
    <property type="match status" value="1"/>
</dbReference>
<evidence type="ECO:0000259" key="13">
    <source>
        <dbReference type="PROSITE" id="PS51186"/>
    </source>
</evidence>
<comment type="catalytic activity">
    <reaction evidence="6">
        <text>serotonin + octadecanoyl-CoA = N-octadecanoyl-serotonin + CoA + H(+)</text>
        <dbReference type="Rhea" id="RHEA:51400"/>
        <dbReference type="ChEBI" id="CHEBI:15378"/>
        <dbReference type="ChEBI" id="CHEBI:57287"/>
        <dbReference type="ChEBI" id="CHEBI:57394"/>
        <dbReference type="ChEBI" id="CHEBI:134065"/>
        <dbReference type="ChEBI" id="CHEBI:350546"/>
    </reaction>
    <physiologicalReaction direction="left-to-right" evidence="6">
        <dbReference type="Rhea" id="RHEA:51401"/>
    </physiologicalReaction>
</comment>
<sequence length="221" mass="25297">MENVDFGNLKPYLITEADATDVLNFIFADFLLNEPHSAAIELESKDATPIFEGFIKAAIKSKISYALRNQNMEVVAVRLSYIVHRPTPEKPAEDVFDCSKLTPKSKIIVDLLDKLEKKIWTSVPKNINKLLYLAVISVHQNYRRRGLAYKLMHYKVDDAIKLGCQGWITEATAYNSQKMFDKMGFQLLYELKDAEYLDEKGKCIFNCSDQTNSSKLLYLPL</sequence>
<dbReference type="PANTHER" id="PTHR20905">
    <property type="entry name" value="N-ACETYLTRANSFERASE-RELATED"/>
    <property type="match status" value="1"/>
</dbReference>
<comment type="catalytic activity">
    <reaction evidence="5">
        <text>dopamine + (9Z)-octadecenoyl-CoA = N-(9Z-octadecanoyl)-dopamine + CoA + H(+)</text>
        <dbReference type="Rhea" id="RHEA:51380"/>
        <dbReference type="ChEBI" id="CHEBI:15378"/>
        <dbReference type="ChEBI" id="CHEBI:31883"/>
        <dbReference type="ChEBI" id="CHEBI:57287"/>
        <dbReference type="ChEBI" id="CHEBI:57387"/>
        <dbReference type="ChEBI" id="CHEBI:59905"/>
    </reaction>
    <physiologicalReaction direction="left-to-right" evidence="5">
        <dbReference type="Rhea" id="RHEA:51381"/>
    </physiologicalReaction>
</comment>
<evidence type="ECO:0000256" key="9">
    <source>
        <dbReference type="ARBA" id="ARBA00051823"/>
    </source>
</evidence>
<dbReference type="AlphaFoldDB" id="A0A0N4VIZ5"/>
<comment type="catalytic activity">
    <reaction evidence="7">
        <text>serotonin + (5Z,8Z,11Z,14Z)-eicosatetraenoyl-CoA = N-[(5Z,8Z,11Z,14Z)-eicosatetraenoyl]-serotonin + CoA + H(+)</text>
        <dbReference type="Rhea" id="RHEA:51396"/>
        <dbReference type="ChEBI" id="CHEBI:15378"/>
        <dbReference type="ChEBI" id="CHEBI:57287"/>
        <dbReference type="ChEBI" id="CHEBI:57368"/>
        <dbReference type="ChEBI" id="CHEBI:132255"/>
        <dbReference type="ChEBI" id="CHEBI:350546"/>
    </reaction>
    <physiologicalReaction direction="left-to-right" evidence="7">
        <dbReference type="Rhea" id="RHEA:51397"/>
    </physiologicalReaction>
</comment>
<dbReference type="PANTHER" id="PTHR20905:SF30">
    <property type="entry name" value="N-ACETYLTRANSFERASE DOMAIN-CONTAINING PROTEIN"/>
    <property type="match status" value="1"/>
</dbReference>
<evidence type="ECO:0000313" key="14">
    <source>
        <dbReference type="EMBL" id="VDD95389.1"/>
    </source>
</evidence>
<dbReference type="EMBL" id="UXUI01010573">
    <property type="protein sequence ID" value="VDD95389.1"/>
    <property type="molecule type" value="Genomic_DNA"/>
</dbReference>
<dbReference type="InterPro" id="IPR016181">
    <property type="entry name" value="Acyl_CoA_acyltransferase"/>
</dbReference>
<evidence type="ECO:0000256" key="10">
    <source>
        <dbReference type="ARBA" id="ARBA00052178"/>
    </source>
</evidence>
<evidence type="ECO:0000256" key="2">
    <source>
        <dbReference type="ARBA" id="ARBA00037926"/>
    </source>
</evidence>
<dbReference type="OrthoDB" id="41532at2759"/>
<keyword evidence="1" id="KW-0808">Transferase</keyword>
<evidence type="ECO:0000256" key="11">
    <source>
        <dbReference type="ARBA" id="ARBA00052335"/>
    </source>
</evidence>
<comment type="catalytic activity">
    <reaction evidence="9">
        <text>serotonin + (9Z)-octadecenoyl-CoA = N-(9Z-octadecenoyl)-serotonin + CoA + H(+)</text>
        <dbReference type="Rhea" id="RHEA:51392"/>
        <dbReference type="ChEBI" id="CHEBI:15378"/>
        <dbReference type="ChEBI" id="CHEBI:57287"/>
        <dbReference type="ChEBI" id="CHEBI:57387"/>
        <dbReference type="ChEBI" id="CHEBI:134064"/>
        <dbReference type="ChEBI" id="CHEBI:350546"/>
    </reaction>
    <physiologicalReaction direction="left-to-right" evidence="9">
        <dbReference type="Rhea" id="RHEA:51393"/>
    </physiologicalReaction>
</comment>
<evidence type="ECO:0000256" key="5">
    <source>
        <dbReference type="ARBA" id="ARBA00050189"/>
    </source>
</evidence>
<evidence type="ECO:0000313" key="16">
    <source>
        <dbReference type="WBParaSite" id="EVEC_0001081601-mRNA-1"/>
    </source>
</evidence>
<dbReference type="CDD" id="cd04301">
    <property type="entry name" value="NAT_SF"/>
    <property type="match status" value="1"/>
</dbReference>
<protein>
    <recommendedName>
        <fullName evidence="4">aralkylamine N-acetyltransferase</fullName>
        <ecNumber evidence="4">2.3.1.87</ecNumber>
    </recommendedName>
</protein>
<evidence type="ECO:0000256" key="4">
    <source>
        <dbReference type="ARBA" id="ARBA00039114"/>
    </source>
</evidence>
<comment type="catalytic activity">
    <reaction evidence="8">
        <text>dopamine + acetyl-CoA = N-acetyldopamine + CoA + H(+)</text>
        <dbReference type="Rhea" id="RHEA:51388"/>
        <dbReference type="ChEBI" id="CHEBI:15378"/>
        <dbReference type="ChEBI" id="CHEBI:57287"/>
        <dbReference type="ChEBI" id="CHEBI:57288"/>
        <dbReference type="ChEBI" id="CHEBI:59905"/>
        <dbReference type="ChEBI" id="CHEBI:125678"/>
    </reaction>
    <physiologicalReaction direction="left-to-right" evidence="8">
        <dbReference type="Rhea" id="RHEA:51389"/>
    </physiologicalReaction>
</comment>
<dbReference type="STRING" id="51028.A0A0N4VIZ5"/>
<reference evidence="14 15" key="2">
    <citation type="submission" date="2018-10" db="EMBL/GenBank/DDBJ databases">
        <authorList>
            <consortium name="Pathogen Informatics"/>
        </authorList>
    </citation>
    <scope>NUCLEOTIDE SEQUENCE [LARGE SCALE GENOMIC DNA]</scope>
</reference>
<comment type="catalytic activity">
    <reaction evidence="11">
        <text>dopamine + hexadecanoyl-CoA = N-hexadecanoyl-dopamine + CoA + H(+)</text>
        <dbReference type="Rhea" id="RHEA:51376"/>
        <dbReference type="ChEBI" id="CHEBI:15378"/>
        <dbReference type="ChEBI" id="CHEBI:57287"/>
        <dbReference type="ChEBI" id="CHEBI:57379"/>
        <dbReference type="ChEBI" id="CHEBI:59905"/>
        <dbReference type="ChEBI" id="CHEBI:134058"/>
    </reaction>
    <physiologicalReaction direction="left-to-right" evidence="11">
        <dbReference type="Rhea" id="RHEA:51377"/>
    </physiologicalReaction>
</comment>
<evidence type="ECO:0000256" key="1">
    <source>
        <dbReference type="ARBA" id="ARBA00022679"/>
    </source>
</evidence>
<evidence type="ECO:0000313" key="15">
    <source>
        <dbReference type="Proteomes" id="UP000274131"/>
    </source>
</evidence>
<comment type="similarity">
    <text evidence="3">Belongs to the acetyltransferase family. AANAT subfamily.</text>
</comment>
<gene>
    <name evidence="14" type="ORF">EVEC_LOCUS10140</name>
</gene>
<dbReference type="Gene3D" id="3.40.630.30">
    <property type="match status" value="1"/>
</dbReference>
<organism evidence="16">
    <name type="scientific">Enterobius vermicularis</name>
    <name type="common">Human pinworm</name>
    <dbReference type="NCBI Taxonomy" id="51028"/>
    <lineage>
        <taxon>Eukaryota</taxon>
        <taxon>Metazoa</taxon>
        <taxon>Ecdysozoa</taxon>
        <taxon>Nematoda</taxon>
        <taxon>Chromadorea</taxon>
        <taxon>Rhabditida</taxon>
        <taxon>Spirurina</taxon>
        <taxon>Oxyuridomorpha</taxon>
        <taxon>Oxyuroidea</taxon>
        <taxon>Oxyuridae</taxon>
        <taxon>Enterobius</taxon>
    </lineage>
</organism>
<feature type="domain" description="N-acetyltransferase" evidence="13">
    <location>
        <begin position="65"/>
        <end position="203"/>
    </location>
</feature>
<comment type="catalytic activity">
    <reaction evidence="12">
        <text>serotonin + acetyl-CoA = N-acetylserotonin + CoA + H(+)</text>
        <dbReference type="Rhea" id="RHEA:25217"/>
        <dbReference type="ChEBI" id="CHEBI:15378"/>
        <dbReference type="ChEBI" id="CHEBI:17697"/>
        <dbReference type="ChEBI" id="CHEBI:57287"/>
        <dbReference type="ChEBI" id="CHEBI:57288"/>
        <dbReference type="ChEBI" id="CHEBI:350546"/>
        <dbReference type="EC" id="2.3.1.87"/>
    </reaction>
    <physiologicalReaction direction="left-to-right" evidence="12">
        <dbReference type="Rhea" id="RHEA:25218"/>
    </physiologicalReaction>
</comment>
<evidence type="ECO:0000256" key="6">
    <source>
        <dbReference type="ARBA" id="ARBA00050849"/>
    </source>
</evidence>
<dbReference type="EC" id="2.3.1.87" evidence="4"/>
<reference evidence="16" key="1">
    <citation type="submission" date="2017-02" db="UniProtKB">
        <authorList>
            <consortium name="WormBaseParasite"/>
        </authorList>
    </citation>
    <scope>IDENTIFICATION</scope>
</reference>
<dbReference type="GO" id="GO:0004059">
    <property type="term" value="F:aralkylamine N-acetyltransferase activity"/>
    <property type="evidence" value="ECO:0007669"/>
    <property type="project" value="UniProtKB-EC"/>
</dbReference>
<comment type="catalytic activity">
    <reaction evidence="10">
        <text>serotonin + hexadecanoyl-CoA = N-hexadecanoyl-serotonin + CoA + H(+)</text>
        <dbReference type="Rhea" id="RHEA:51384"/>
        <dbReference type="ChEBI" id="CHEBI:15378"/>
        <dbReference type="ChEBI" id="CHEBI:57287"/>
        <dbReference type="ChEBI" id="CHEBI:57379"/>
        <dbReference type="ChEBI" id="CHEBI:134059"/>
        <dbReference type="ChEBI" id="CHEBI:350546"/>
    </reaction>
    <physiologicalReaction direction="left-to-right" evidence="10">
        <dbReference type="Rhea" id="RHEA:51385"/>
    </physiologicalReaction>
</comment>
<name>A0A0N4VIZ5_ENTVE</name>
<evidence type="ECO:0000256" key="12">
    <source>
        <dbReference type="ARBA" id="ARBA00052491"/>
    </source>
</evidence>
<dbReference type="PROSITE" id="PS51186">
    <property type="entry name" value="GNAT"/>
    <property type="match status" value="1"/>
</dbReference>
<dbReference type="Proteomes" id="UP000274131">
    <property type="component" value="Unassembled WGS sequence"/>
</dbReference>